<reference evidence="5" key="1">
    <citation type="submission" date="2025-08" db="UniProtKB">
        <authorList>
            <consortium name="RefSeq"/>
        </authorList>
    </citation>
    <scope>IDENTIFICATION</scope>
</reference>
<dbReference type="Pfam" id="PF00089">
    <property type="entry name" value="Trypsin"/>
    <property type="match status" value="1"/>
</dbReference>
<gene>
    <name evidence="5" type="primary">LOC105366536</name>
</gene>
<dbReference type="PROSITE" id="PS50240">
    <property type="entry name" value="TRYPSIN_DOM"/>
    <property type="match status" value="1"/>
</dbReference>
<dbReference type="CDD" id="cd00190">
    <property type="entry name" value="Tryp_SPc"/>
    <property type="match status" value="1"/>
</dbReference>
<protein>
    <submittedName>
        <fullName evidence="5">Chymotrypsin-2-like</fullName>
    </submittedName>
</protein>
<sequence>MSIPNFVVNNLSAVQGKRIKIVGGIDTSIEECPYLTSLQHESNNLHLCTGSIIAHQYILTTAHCVMEPFVSFKDLRIHVGTNNTSSGKGLWYLPEKYFSHPMFSITKNEKVKHANDISIIKLYGYIEFNKYQNKINLPTTNILTAEIGTISGWGANTYPSYYASNILKKVSMTTIDTDNCQNYVPFAINSDQFCAYYKKGSGPCIGDSGAPLVKDSTTLIGILTLSIPCGTGAPDLYTNVYNHLGFIKSVLREDD</sequence>
<evidence type="ECO:0000256" key="1">
    <source>
        <dbReference type="ARBA" id="ARBA00023157"/>
    </source>
</evidence>
<dbReference type="SUPFAM" id="SSF50494">
    <property type="entry name" value="Trypsin-like serine proteases"/>
    <property type="match status" value="1"/>
</dbReference>
<dbReference type="InterPro" id="IPR009003">
    <property type="entry name" value="Peptidase_S1_PA"/>
</dbReference>
<dbReference type="InterPro" id="IPR051487">
    <property type="entry name" value="Ser/Thr_Proteases_Immune/Dev"/>
</dbReference>
<dbReference type="InterPro" id="IPR001254">
    <property type="entry name" value="Trypsin_dom"/>
</dbReference>
<dbReference type="Proteomes" id="UP000695007">
    <property type="component" value="Unplaced"/>
</dbReference>
<dbReference type="InterPro" id="IPR001314">
    <property type="entry name" value="Peptidase_S1A"/>
</dbReference>
<dbReference type="GeneID" id="105366536"/>
<dbReference type="RefSeq" id="XP_011503321.1">
    <property type="nucleotide sequence ID" value="XM_011505019.1"/>
</dbReference>
<keyword evidence="4" id="KW-1185">Reference proteome</keyword>
<dbReference type="KEGG" id="csol:105366536"/>
<dbReference type="GO" id="GO:0006508">
    <property type="term" value="P:proteolysis"/>
    <property type="evidence" value="ECO:0007669"/>
    <property type="project" value="InterPro"/>
</dbReference>
<evidence type="ECO:0000259" key="3">
    <source>
        <dbReference type="PROSITE" id="PS50240"/>
    </source>
</evidence>
<accession>A0AAJ6YSC1</accession>
<evidence type="ECO:0000313" key="4">
    <source>
        <dbReference type="Proteomes" id="UP000695007"/>
    </source>
</evidence>
<feature type="domain" description="Peptidase S1" evidence="3">
    <location>
        <begin position="21"/>
        <end position="252"/>
    </location>
</feature>
<proteinExistence type="inferred from homology"/>
<dbReference type="Gene3D" id="2.40.10.10">
    <property type="entry name" value="Trypsin-like serine proteases"/>
    <property type="match status" value="1"/>
</dbReference>
<organism evidence="4 5">
    <name type="scientific">Ceratosolen solmsi marchali</name>
    <dbReference type="NCBI Taxonomy" id="326594"/>
    <lineage>
        <taxon>Eukaryota</taxon>
        <taxon>Metazoa</taxon>
        <taxon>Ecdysozoa</taxon>
        <taxon>Arthropoda</taxon>
        <taxon>Hexapoda</taxon>
        <taxon>Insecta</taxon>
        <taxon>Pterygota</taxon>
        <taxon>Neoptera</taxon>
        <taxon>Endopterygota</taxon>
        <taxon>Hymenoptera</taxon>
        <taxon>Apocrita</taxon>
        <taxon>Proctotrupomorpha</taxon>
        <taxon>Chalcidoidea</taxon>
        <taxon>Agaonidae</taxon>
        <taxon>Agaoninae</taxon>
        <taxon>Ceratosolen</taxon>
    </lineage>
</organism>
<dbReference type="PRINTS" id="PR00722">
    <property type="entry name" value="CHYMOTRYPSIN"/>
</dbReference>
<dbReference type="AlphaFoldDB" id="A0AAJ6YSC1"/>
<dbReference type="GO" id="GO:0004252">
    <property type="term" value="F:serine-type endopeptidase activity"/>
    <property type="evidence" value="ECO:0007669"/>
    <property type="project" value="InterPro"/>
</dbReference>
<keyword evidence="1" id="KW-1015">Disulfide bond</keyword>
<dbReference type="PANTHER" id="PTHR24256">
    <property type="entry name" value="TRYPTASE-RELATED"/>
    <property type="match status" value="1"/>
</dbReference>
<name>A0AAJ6YSC1_9HYME</name>
<dbReference type="InterPro" id="IPR043504">
    <property type="entry name" value="Peptidase_S1_PA_chymotrypsin"/>
</dbReference>
<comment type="similarity">
    <text evidence="2">Belongs to the peptidase S1 family. CLIP subfamily.</text>
</comment>
<evidence type="ECO:0000256" key="2">
    <source>
        <dbReference type="ARBA" id="ARBA00024195"/>
    </source>
</evidence>
<dbReference type="FunFam" id="2.40.10.10:FF:000068">
    <property type="entry name" value="transmembrane protease serine 2"/>
    <property type="match status" value="1"/>
</dbReference>
<dbReference type="SMART" id="SM00020">
    <property type="entry name" value="Tryp_SPc"/>
    <property type="match status" value="1"/>
</dbReference>
<evidence type="ECO:0000313" key="5">
    <source>
        <dbReference type="RefSeq" id="XP_011503321.1"/>
    </source>
</evidence>